<dbReference type="GO" id="GO:0009773">
    <property type="term" value="P:photosynthetic electron transport in photosystem I"/>
    <property type="evidence" value="ECO:0007669"/>
    <property type="project" value="InterPro"/>
</dbReference>
<dbReference type="EMBL" id="JAKUCV010002898">
    <property type="protein sequence ID" value="KAJ4841042.1"/>
    <property type="molecule type" value="Genomic_DNA"/>
</dbReference>
<comment type="caution">
    <text evidence="2">The sequence shown here is derived from an EMBL/GenBank/DDBJ whole genome shotgun (WGS) entry which is preliminary data.</text>
</comment>
<reference evidence="2" key="1">
    <citation type="submission" date="2022-02" db="EMBL/GenBank/DDBJ databases">
        <authorList>
            <person name="Henning P.M."/>
            <person name="McCubbin A.G."/>
            <person name="Shore J.S."/>
        </authorList>
    </citation>
    <scope>NUCLEOTIDE SEQUENCE</scope>
    <source>
        <strain evidence="2">F60SS</strain>
        <tissue evidence="2">Leaves</tissue>
    </source>
</reference>
<dbReference type="Proteomes" id="UP001141552">
    <property type="component" value="Unassembled WGS sequence"/>
</dbReference>
<dbReference type="AlphaFoldDB" id="A0A9Q0G2M3"/>
<dbReference type="OrthoDB" id="2018219at2759"/>
<keyword evidence="1" id="KW-1133">Transmembrane helix</keyword>
<keyword evidence="1" id="KW-0812">Transmembrane</keyword>
<protein>
    <submittedName>
        <fullName evidence="2">Uncharacterized protein</fullName>
    </submittedName>
</protein>
<dbReference type="GO" id="GO:0009535">
    <property type="term" value="C:chloroplast thylakoid membrane"/>
    <property type="evidence" value="ECO:0007669"/>
    <property type="project" value="InterPro"/>
</dbReference>
<dbReference type="PANTHER" id="PTHR36315:SF2">
    <property type="entry name" value="PHOTOSYNTHETIC NDH SUBUNIT OF SUBCOMPLEX B 4, CHLOROPLASTIC"/>
    <property type="match status" value="1"/>
</dbReference>
<keyword evidence="1" id="KW-0472">Membrane</keyword>
<gene>
    <name evidence="2" type="ORF">Tsubulata_009380</name>
</gene>
<organism evidence="2 3">
    <name type="scientific">Turnera subulata</name>
    <dbReference type="NCBI Taxonomy" id="218843"/>
    <lineage>
        <taxon>Eukaryota</taxon>
        <taxon>Viridiplantae</taxon>
        <taxon>Streptophyta</taxon>
        <taxon>Embryophyta</taxon>
        <taxon>Tracheophyta</taxon>
        <taxon>Spermatophyta</taxon>
        <taxon>Magnoliopsida</taxon>
        <taxon>eudicotyledons</taxon>
        <taxon>Gunneridae</taxon>
        <taxon>Pentapetalae</taxon>
        <taxon>rosids</taxon>
        <taxon>fabids</taxon>
        <taxon>Malpighiales</taxon>
        <taxon>Passifloraceae</taxon>
        <taxon>Turnera</taxon>
    </lineage>
</organism>
<name>A0A9Q0G2M3_9ROSI</name>
<accession>A0A9Q0G2M3</accession>
<proteinExistence type="predicted"/>
<dbReference type="PANTHER" id="PTHR36315">
    <property type="entry name" value="PHOTOSYNTHETIC NDH SUBUNIT OF SUBCOMPLEX B 4, CHLOROPLASTIC"/>
    <property type="match status" value="1"/>
</dbReference>
<dbReference type="InterPro" id="IPR034570">
    <property type="entry name" value="PNSB4"/>
</dbReference>
<evidence type="ECO:0000256" key="1">
    <source>
        <dbReference type="SAM" id="Phobius"/>
    </source>
</evidence>
<evidence type="ECO:0000313" key="2">
    <source>
        <dbReference type="EMBL" id="KAJ4841042.1"/>
    </source>
</evidence>
<sequence length="179" mass="20565">MAEATLGFTITNPHIRNSIHPPKHDLNPFSKSLRQCSTSGFFTGSHQLQESKKKRASLCKVNALPDWPLMAVLVENFNGIDFITTKTVTHLSDRAIKNVYVFYIFYTCWGCLFFGSMKDPYYDSEYYRGDGGDGTGHWIYDKQADIEESARRELWREELIEEIEQKVGSLPELEEAGRK</sequence>
<evidence type="ECO:0000313" key="3">
    <source>
        <dbReference type="Proteomes" id="UP001141552"/>
    </source>
</evidence>
<dbReference type="GO" id="GO:0010598">
    <property type="term" value="C:NAD(P)H dehydrogenase complex (plastoquinone)"/>
    <property type="evidence" value="ECO:0007669"/>
    <property type="project" value="InterPro"/>
</dbReference>
<reference evidence="2" key="2">
    <citation type="journal article" date="2023" name="Plants (Basel)">
        <title>Annotation of the Turnera subulata (Passifloraceae) Draft Genome Reveals the S-Locus Evolved after the Divergence of Turneroideae from Passifloroideae in a Stepwise Manner.</title>
        <authorList>
            <person name="Henning P.M."/>
            <person name="Roalson E.H."/>
            <person name="Mir W."/>
            <person name="McCubbin A.G."/>
            <person name="Shore J.S."/>
        </authorList>
    </citation>
    <scope>NUCLEOTIDE SEQUENCE</scope>
    <source>
        <strain evidence="2">F60SS</strain>
    </source>
</reference>
<keyword evidence="3" id="KW-1185">Reference proteome</keyword>
<feature type="transmembrane region" description="Helical" evidence="1">
    <location>
        <begin position="99"/>
        <end position="117"/>
    </location>
</feature>